<dbReference type="CDD" id="cd06581">
    <property type="entry name" value="TM_PBP1_LivM_like"/>
    <property type="match status" value="1"/>
</dbReference>
<dbReference type="GO" id="GO:0005886">
    <property type="term" value="C:plasma membrane"/>
    <property type="evidence" value="ECO:0007669"/>
    <property type="project" value="UniProtKB-SubCell"/>
</dbReference>
<dbReference type="PANTHER" id="PTHR30482">
    <property type="entry name" value="HIGH-AFFINITY BRANCHED-CHAIN AMINO ACID TRANSPORT SYSTEM PERMEASE"/>
    <property type="match status" value="1"/>
</dbReference>
<sequence length="321" mass="33784">MPDVTARSFRRQRFTWVDLGLLAAAAATWFLGDLYLVLATTVLIMIIFALSLDLSLGYGGIESLGHAAFFGVGAYAAGLFALHVSPEPLTGLLVAAAVAALVGLVSGMAILRTQGLTQIMLTLTVATVLLELANVAKTVTAGDDGLTGYSVSSVLGLFEFDVYGKVGFLYAGVVLVLVYALLMWIVNSPFGLTVQGIRENPVRMRMLGVPVRARLLAVYALSAAIAGVAGALSAQINRIVGLDTLSFTLSANVLVMLALGGTGRLYGAFFGAIIFVLLSDRAAAIDPTNWLAALGVLLILVVRYAPRGLSGWTERFQRTKA</sequence>
<evidence type="ECO:0000256" key="2">
    <source>
        <dbReference type="ARBA" id="ARBA00022475"/>
    </source>
</evidence>
<keyword evidence="5 6" id="KW-0472">Membrane</keyword>
<organism evidence="7 8">
    <name type="scientific">Pigmentiphaga litoralis</name>
    <dbReference type="NCBI Taxonomy" id="516702"/>
    <lineage>
        <taxon>Bacteria</taxon>
        <taxon>Pseudomonadati</taxon>
        <taxon>Pseudomonadota</taxon>
        <taxon>Betaproteobacteria</taxon>
        <taxon>Burkholderiales</taxon>
        <taxon>Alcaligenaceae</taxon>
        <taxon>Pigmentiphaga</taxon>
    </lineage>
</organism>
<feature type="transmembrane region" description="Helical" evidence="6">
    <location>
        <begin position="37"/>
        <end position="56"/>
    </location>
</feature>
<evidence type="ECO:0000256" key="5">
    <source>
        <dbReference type="ARBA" id="ARBA00023136"/>
    </source>
</evidence>
<feature type="transmembrane region" description="Helical" evidence="6">
    <location>
        <begin position="254"/>
        <end position="278"/>
    </location>
</feature>
<name>A0A7Y9IR16_9BURK</name>
<dbReference type="RefSeq" id="WP_179583404.1">
    <property type="nucleotide sequence ID" value="NZ_JACBYR010000001.1"/>
</dbReference>
<evidence type="ECO:0000313" key="7">
    <source>
        <dbReference type="EMBL" id="NYE81408.1"/>
    </source>
</evidence>
<accession>A0A7Y9IR16</accession>
<dbReference type="Pfam" id="PF02653">
    <property type="entry name" value="BPD_transp_2"/>
    <property type="match status" value="1"/>
</dbReference>
<dbReference type="GO" id="GO:0015658">
    <property type="term" value="F:branched-chain amino acid transmembrane transporter activity"/>
    <property type="evidence" value="ECO:0007669"/>
    <property type="project" value="InterPro"/>
</dbReference>
<keyword evidence="2" id="KW-1003">Cell membrane</keyword>
<feature type="transmembrane region" description="Helical" evidence="6">
    <location>
        <begin position="89"/>
        <end position="111"/>
    </location>
</feature>
<reference evidence="7 8" key="1">
    <citation type="submission" date="2020-07" db="EMBL/GenBank/DDBJ databases">
        <title>Genomic Encyclopedia of Type Strains, Phase IV (KMG-V): Genome sequencing to study the core and pangenomes of soil and plant-associated prokaryotes.</title>
        <authorList>
            <person name="Whitman W."/>
        </authorList>
    </citation>
    <scope>NUCLEOTIDE SEQUENCE [LARGE SCALE GENOMIC DNA]</scope>
    <source>
        <strain evidence="7 8">SAS40</strain>
    </source>
</reference>
<dbReference type="InterPro" id="IPR043428">
    <property type="entry name" value="LivM-like"/>
</dbReference>
<gene>
    <name evidence="7" type="ORF">FHW18_000679</name>
</gene>
<proteinExistence type="predicted"/>
<dbReference type="PANTHER" id="PTHR30482:SF17">
    <property type="entry name" value="ABC TRANSPORTER ATP-BINDING PROTEIN"/>
    <property type="match status" value="1"/>
</dbReference>
<evidence type="ECO:0000256" key="6">
    <source>
        <dbReference type="SAM" id="Phobius"/>
    </source>
</evidence>
<evidence type="ECO:0000313" key="8">
    <source>
        <dbReference type="Proteomes" id="UP000542125"/>
    </source>
</evidence>
<comment type="subcellular location">
    <subcellularLocation>
        <location evidence="1">Cell membrane</location>
        <topology evidence="1">Multi-pass membrane protein</topology>
    </subcellularLocation>
</comment>
<evidence type="ECO:0000256" key="1">
    <source>
        <dbReference type="ARBA" id="ARBA00004651"/>
    </source>
</evidence>
<dbReference type="Proteomes" id="UP000542125">
    <property type="component" value="Unassembled WGS sequence"/>
</dbReference>
<evidence type="ECO:0000256" key="4">
    <source>
        <dbReference type="ARBA" id="ARBA00022989"/>
    </source>
</evidence>
<feature type="transmembrane region" description="Helical" evidence="6">
    <location>
        <begin position="168"/>
        <end position="194"/>
    </location>
</feature>
<keyword evidence="3 6" id="KW-0812">Transmembrane</keyword>
<feature type="transmembrane region" description="Helical" evidence="6">
    <location>
        <begin position="63"/>
        <end position="83"/>
    </location>
</feature>
<dbReference type="InterPro" id="IPR001851">
    <property type="entry name" value="ABC_transp_permease"/>
</dbReference>
<feature type="transmembrane region" description="Helical" evidence="6">
    <location>
        <begin position="215"/>
        <end position="234"/>
    </location>
</feature>
<keyword evidence="8" id="KW-1185">Reference proteome</keyword>
<comment type="caution">
    <text evidence="7">The sequence shown here is derived from an EMBL/GenBank/DDBJ whole genome shotgun (WGS) entry which is preliminary data.</text>
</comment>
<dbReference type="AlphaFoldDB" id="A0A7Y9IR16"/>
<dbReference type="EMBL" id="JACBYR010000001">
    <property type="protein sequence ID" value="NYE81408.1"/>
    <property type="molecule type" value="Genomic_DNA"/>
</dbReference>
<protein>
    <submittedName>
        <fullName evidence="7">Branched-chain amino acid transport system permease protein</fullName>
    </submittedName>
</protein>
<evidence type="ECO:0000256" key="3">
    <source>
        <dbReference type="ARBA" id="ARBA00022692"/>
    </source>
</evidence>
<feature type="transmembrane region" description="Helical" evidence="6">
    <location>
        <begin position="290"/>
        <end position="306"/>
    </location>
</feature>
<keyword evidence="4 6" id="KW-1133">Transmembrane helix</keyword>